<feature type="coiled-coil region" evidence="1">
    <location>
        <begin position="106"/>
        <end position="133"/>
    </location>
</feature>
<keyword evidence="1" id="KW-0175">Coiled coil</keyword>
<proteinExistence type="predicted"/>
<accession>A0ABR7D873</accession>
<reference evidence="2 3" key="1">
    <citation type="submission" date="2020-08" db="EMBL/GenBank/DDBJ databases">
        <title>Genome public.</title>
        <authorList>
            <person name="Liu C."/>
            <person name="Sun Q."/>
        </authorList>
    </citation>
    <scope>NUCLEOTIDE SEQUENCE [LARGE SCALE GENOMIC DNA]</scope>
    <source>
        <strain evidence="2 3">NSJ-6</strain>
    </source>
</reference>
<evidence type="ECO:0008006" key="4">
    <source>
        <dbReference type="Google" id="ProtNLM"/>
    </source>
</evidence>
<dbReference type="EMBL" id="JACOOO010000001">
    <property type="protein sequence ID" value="MBC5627581.1"/>
    <property type="molecule type" value="Genomic_DNA"/>
</dbReference>
<name>A0ABR7D873_9CLOT</name>
<evidence type="ECO:0000256" key="1">
    <source>
        <dbReference type="SAM" id="Coils"/>
    </source>
</evidence>
<evidence type="ECO:0000313" key="3">
    <source>
        <dbReference type="Proteomes" id="UP000596929"/>
    </source>
</evidence>
<protein>
    <recommendedName>
        <fullName evidence="4">AP2 domain-containing protein</fullName>
    </recommendedName>
</protein>
<dbReference type="Proteomes" id="UP000596929">
    <property type="component" value="Unassembled WGS sequence"/>
</dbReference>
<keyword evidence="3" id="KW-1185">Reference proteome</keyword>
<gene>
    <name evidence="2" type="ORF">H8S20_01595</name>
</gene>
<comment type="caution">
    <text evidence="2">The sequence shown here is derived from an EMBL/GenBank/DDBJ whole genome shotgun (WGS) entry which is preliminary data.</text>
</comment>
<sequence length="142" mass="16875">MNCNECKWLKINDYKFDDGTQTIECLKYGKFLEFTDKQGKMPDGSKFKQVIECIGDSKVNLKEKRAEVIGRKKDIPQSGVKGISWYKPRKAWRVVIWFPTFKIKKHVAIEENLEKAKEIYKEAINNIDKYEQEEKMRLKVYE</sequence>
<evidence type="ECO:0000313" key="2">
    <source>
        <dbReference type="EMBL" id="MBC5627581.1"/>
    </source>
</evidence>
<dbReference type="RefSeq" id="WP_186859129.1">
    <property type="nucleotide sequence ID" value="NZ_JACOOO010000001.1"/>
</dbReference>
<organism evidence="2 3">
    <name type="scientific">Clostridium hominis</name>
    <dbReference type="NCBI Taxonomy" id="2763036"/>
    <lineage>
        <taxon>Bacteria</taxon>
        <taxon>Bacillati</taxon>
        <taxon>Bacillota</taxon>
        <taxon>Clostridia</taxon>
        <taxon>Eubacteriales</taxon>
        <taxon>Clostridiaceae</taxon>
        <taxon>Clostridium</taxon>
    </lineage>
</organism>